<proteinExistence type="predicted"/>
<dbReference type="EMBL" id="CAXAMN010004558">
    <property type="protein sequence ID" value="CAK9009942.1"/>
    <property type="molecule type" value="Genomic_DNA"/>
</dbReference>
<gene>
    <name evidence="1" type="ORF">CCMP2556_LOCUS9877</name>
</gene>
<evidence type="ECO:0000313" key="2">
    <source>
        <dbReference type="Proteomes" id="UP001642484"/>
    </source>
</evidence>
<organism evidence="1 2">
    <name type="scientific">Durusdinium trenchii</name>
    <dbReference type="NCBI Taxonomy" id="1381693"/>
    <lineage>
        <taxon>Eukaryota</taxon>
        <taxon>Sar</taxon>
        <taxon>Alveolata</taxon>
        <taxon>Dinophyceae</taxon>
        <taxon>Suessiales</taxon>
        <taxon>Symbiodiniaceae</taxon>
        <taxon>Durusdinium</taxon>
    </lineage>
</organism>
<accession>A0ABP0J6E9</accession>
<protein>
    <submittedName>
        <fullName evidence="1">Uncharacterized protein</fullName>
    </submittedName>
</protein>
<name>A0ABP0J6E9_9DINO</name>
<sequence>MSDPAPSNQREDQRADTFHDLLLALEADGKETVSGVQSCTVCFRQVGIEIQHNDEQQWFVPWEAMPEVLEASPSRLGIPESHPHVVQLQARFSFGFSSCTGCKFNIAARSRESLDAIAQTVLIRSSQATALEPPSDLDRTSRSGADGFGDSDAASSPHTSVPAPIMHETGSLANMPTPRAPPRTHQERFDIASNFESGGQSLSAAERMPAEILAALLDEPKVPEPLTLQHAWLHLPPVCPIYHRCLVCVDKLGLSLRPLALGKSSKYKAAELHASGLKVLHTESLSFPLSSILDVEEASEISMLPQGLDGAQPSDLAIPDRTQHLSQNGVGGRRHYLPLARFVFSRRSSRSATATQQERQSHKQKPNPELAKRLPAAAAYFVIIKVRAGVIGKVPGQERLPPCMRMRDSRPPIQLALALYSKQEVSKLIATVLSFKSYQASTALASIIYKTRAIHDRSKIPHEEVPFKHATADAHLPGNAASQARILTNDDGEVFWYVPKRQDTGSLSKPELRPEPPEPCFGRDADAFTISI</sequence>
<comment type="caution">
    <text evidence="1">The sequence shown here is derived from an EMBL/GenBank/DDBJ whole genome shotgun (WGS) entry which is preliminary data.</text>
</comment>
<reference evidence="1 2" key="1">
    <citation type="submission" date="2024-02" db="EMBL/GenBank/DDBJ databases">
        <authorList>
            <person name="Chen Y."/>
            <person name="Shah S."/>
            <person name="Dougan E. K."/>
            <person name="Thang M."/>
            <person name="Chan C."/>
        </authorList>
    </citation>
    <scope>NUCLEOTIDE SEQUENCE [LARGE SCALE GENOMIC DNA]</scope>
</reference>
<dbReference type="Proteomes" id="UP001642484">
    <property type="component" value="Unassembled WGS sequence"/>
</dbReference>
<evidence type="ECO:0000313" key="1">
    <source>
        <dbReference type="EMBL" id="CAK9009942.1"/>
    </source>
</evidence>
<keyword evidence="2" id="KW-1185">Reference proteome</keyword>